<organism evidence="1">
    <name type="scientific">Amphimedon queenslandica</name>
    <name type="common">Sponge</name>
    <dbReference type="NCBI Taxonomy" id="400682"/>
    <lineage>
        <taxon>Eukaryota</taxon>
        <taxon>Metazoa</taxon>
        <taxon>Porifera</taxon>
        <taxon>Demospongiae</taxon>
        <taxon>Heteroscleromorpha</taxon>
        <taxon>Haplosclerida</taxon>
        <taxon>Niphatidae</taxon>
        <taxon>Amphimedon</taxon>
    </lineage>
</organism>
<dbReference type="InParanoid" id="A0A1X7TIU8"/>
<reference evidence="1" key="1">
    <citation type="submission" date="2017-05" db="UniProtKB">
        <authorList>
            <consortium name="EnsemblMetazoa"/>
        </authorList>
    </citation>
    <scope>IDENTIFICATION</scope>
</reference>
<dbReference type="EnsemblMetazoa" id="Aqu2.1.14754_001">
    <property type="protein sequence ID" value="Aqu2.1.14754_001"/>
    <property type="gene ID" value="Aqu2.1.14754"/>
</dbReference>
<sequence length="130" mass="14928">MSNLHDMLKTPAPPSMVKGKVVWYQYPQTNNGPKISEVINEMDDKQESGDYLLFGVCSGSTIDYGLTVQPRQLVRTQHVNNNIVNTFPNYYFFGVDRKFINKFVSYGYNINGHGLFYSGSEHQTFVFKKK</sequence>
<accession>A0A1X7TIU8</accession>
<dbReference type="AlphaFoldDB" id="A0A1X7TIU8"/>
<name>A0A1X7TIU8_AMPQE</name>
<protein>
    <submittedName>
        <fullName evidence="1">Uncharacterized protein</fullName>
    </submittedName>
</protein>
<evidence type="ECO:0000313" key="1">
    <source>
        <dbReference type="EnsemblMetazoa" id="Aqu2.1.14754_001"/>
    </source>
</evidence>
<proteinExistence type="predicted"/>